<keyword evidence="3" id="KW-1185">Reference proteome</keyword>
<evidence type="ECO:0000313" key="2">
    <source>
        <dbReference type="EMBL" id="PWN01725.1"/>
    </source>
</evidence>
<evidence type="ECO:0000313" key="3">
    <source>
        <dbReference type="Proteomes" id="UP000245507"/>
    </source>
</evidence>
<dbReference type="AlphaFoldDB" id="A0A316TEU8"/>
<feature type="chain" id="PRO_5039562074" evidence="1">
    <location>
        <begin position="28"/>
        <end position="184"/>
    </location>
</feature>
<feature type="signal peptide" evidence="1">
    <location>
        <begin position="1"/>
        <end position="27"/>
    </location>
</feature>
<reference evidence="2 3" key="1">
    <citation type="submission" date="2018-05" db="EMBL/GenBank/DDBJ databases">
        <title>Nocardioides silvaticus genome.</title>
        <authorList>
            <person name="Li C."/>
            <person name="Wang G."/>
        </authorList>
    </citation>
    <scope>NUCLEOTIDE SEQUENCE [LARGE SCALE GENOMIC DNA]</scope>
    <source>
        <strain evidence="2 3">CCTCC AB 2018079</strain>
    </source>
</reference>
<dbReference type="Proteomes" id="UP000245507">
    <property type="component" value="Unassembled WGS sequence"/>
</dbReference>
<sequence>MKKIGALVVLACALLSAGLVLSLPAPAAAESRTVRDKPDDLPAWMDLVRLRGDNKEHRMRAVVQVRNLERRGKVEVGFHWHRGLEFGYSYFVRVRHTRDGLKASFRRETLGGDSSPRWTCAENHGRFDYDTRKDRVVLAVPHACLHAFDHIRVVHNWGAYASTYRFVDGDLQYDALGTGRLRRG</sequence>
<comment type="caution">
    <text evidence="2">The sequence shown here is derived from an EMBL/GenBank/DDBJ whole genome shotgun (WGS) entry which is preliminary data.</text>
</comment>
<protein>
    <submittedName>
        <fullName evidence="2">Uncharacterized protein</fullName>
    </submittedName>
</protein>
<organism evidence="2 3">
    <name type="scientific">Nocardioides silvaticus</name>
    <dbReference type="NCBI Taxonomy" id="2201891"/>
    <lineage>
        <taxon>Bacteria</taxon>
        <taxon>Bacillati</taxon>
        <taxon>Actinomycetota</taxon>
        <taxon>Actinomycetes</taxon>
        <taxon>Propionibacteriales</taxon>
        <taxon>Nocardioidaceae</taxon>
        <taxon>Nocardioides</taxon>
    </lineage>
</organism>
<gene>
    <name evidence="2" type="ORF">DJ010_16965</name>
</gene>
<dbReference type="RefSeq" id="WP_109695935.1">
    <property type="nucleotide sequence ID" value="NZ_QGDD01000008.1"/>
</dbReference>
<dbReference type="EMBL" id="QGDD01000008">
    <property type="protein sequence ID" value="PWN01725.1"/>
    <property type="molecule type" value="Genomic_DNA"/>
</dbReference>
<keyword evidence="1" id="KW-0732">Signal</keyword>
<evidence type="ECO:0000256" key="1">
    <source>
        <dbReference type="SAM" id="SignalP"/>
    </source>
</evidence>
<proteinExistence type="predicted"/>
<accession>A0A316TEU8</accession>
<name>A0A316TEU8_9ACTN</name>